<dbReference type="EMBL" id="BAABFN010000022">
    <property type="protein sequence ID" value="GAA4318783.1"/>
    <property type="molecule type" value="Genomic_DNA"/>
</dbReference>
<comment type="caution">
    <text evidence="2">The sequence shown here is derived from an EMBL/GenBank/DDBJ whole genome shotgun (WGS) entry which is preliminary data.</text>
</comment>
<dbReference type="Proteomes" id="UP001501207">
    <property type="component" value="Unassembled WGS sequence"/>
</dbReference>
<evidence type="ECO:0000313" key="2">
    <source>
        <dbReference type="EMBL" id="GAA4318783.1"/>
    </source>
</evidence>
<gene>
    <name evidence="2" type="ORF">GCM10023143_31790</name>
</gene>
<feature type="compositionally biased region" description="Low complexity" evidence="1">
    <location>
        <begin position="34"/>
        <end position="45"/>
    </location>
</feature>
<reference evidence="3" key="1">
    <citation type="journal article" date="2019" name="Int. J. Syst. Evol. Microbiol.">
        <title>The Global Catalogue of Microorganisms (GCM) 10K type strain sequencing project: providing services to taxonomists for standard genome sequencing and annotation.</title>
        <authorList>
            <consortium name="The Broad Institute Genomics Platform"/>
            <consortium name="The Broad Institute Genome Sequencing Center for Infectious Disease"/>
            <person name="Wu L."/>
            <person name="Ma J."/>
        </authorList>
    </citation>
    <scope>NUCLEOTIDE SEQUENCE [LARGE SCALE GENOMIC DNA]</scope>
    <source>
        <strain evidence="3">JCM 17664</strain>
    </source>
</reference>
<protein>
    <recommendedName>
        <fullName evidence="4">Lipoprotein</fullName>
    </recommendedName>
</protein>
<accession>A0ABP8G7H9</accession>
<feature type="region of interest" description="Disordered" evidence="1">
    <location>
        <begin position="26"/>
        <end position="45"/>
    </location>
</feature>
<evidence type="ECO:0008006" key="4">
    <source>
        <dbReference type="Google" id="ProtNLM"/>
    </source>
</evidence>
<proteinExistence type="predicted"/>
<dbReference type="PROSITE" id="PS51257">
    <property type="entry name" value="PROKAR_LIPOPROTEIN"/>
    <property type="match status" value="1"/>
</dbReference>
<sequence>MQRTTTFTFIGLFLLAGLFSCNNPSSRTSDEQSDSAAAATPASADNKQADAAAANGFDINKIPVSDASIGEFPFFSLPEGLRPMNKPVQKKYDMLFFPIDSVMTPIEGKVWRTYVEAESGKYDDWSPVFFEKSYDEAIRTAGGVKIFEGKVSREELDRIKEKATYFGDEGSIDYWNDPVRVYVIHRADGGDIYIQLSGNTAGGSIQILQKTPFKQTITILKADQIQKDLAEKGKAILHINFDTDKATLKPEGKQAVD</sequence>
<evidence type="ECO:0000256" key="1">
    <source>
        <dbReference type="SAM" id="MobiDB-lite"/>
    </source>
</evidence>
<evidence type="ECO:0000313" key="3">
    <source>
        <dbReference type="Proteomes" id="UP001501207"/>
    </source>
</evidence>
<name>A0ABP8G7H9_9BACT</name>
<keyword evidence="3" id="KW-1185">Reference proteome</keyword>
<organism evidence="2 3">
    <name type="scientific">Compostibacter hankyongensis</name>
    <dbReference type="NCBI Taxonomy" id="1007089"/>
    <lineage>
        <taxon>Bacteria</taxon>
        <taxon>Pseudomonadati</taxon>
        <taxon>Bacteroidota</taxon>
        <taxon>Chitinophagia</taxon>
        <taxon>Chitinophagales</taxon>
        <taxon>Chitinophagaceae</taxon>
        <taxon>Compostibacter</taxon>
    </lineage>
</organism>